<organism evidence="1 2">
    <name type="scientific">Chryseobacterium gambrini</name>
    <dbReference type="NCBI Taxonomy" id="373672"/>
    <lineage>
        <taxon>Bacteria</taxon>
        <taxon>Pseudomonadati</taxon>
        <taxon>Bacteroidota</taxon>
        <taxon>Flavobacteriia</taxon>
        <taxon>Flavobacteriales</taxon>
        <taxon>Weeksellaceae</taxon>
        <taxon>Chryseobacterium group</taxon>
        <taxon>Chryseobacterium</taxon>
    </lineage>
</organism>
<gene>
    <name evidence="1" type="ORF">CRDW_11730</name>
</gene>
<name>A0ABM8K4B7_9FLAO</name>
<sequence>MNERRREVSKRYDQDLEIHQPYTVNINTASTGRLQQVARANDVAGLSGFFKNLVKEKEDNGNFRNINDVERRMSGVAKESHIDKLEILIDANKLIF</sequence>
<accession>A0ABM8K4B7</accession>
<keyword evidence="2" id="KW-1185">Reference proteome</keyword>
<evidence type="ECO:0000313" key="1">
    <source>
        <dbReference type="EMBL" id="BEV03799.1"/>
    </source>
</evidence>
<evidence type="ECO:0000313" key="2">
    <source>
        <dbReference type="Proteomes" id="UP001380186"/>
    </source>
</evidence>
<dbReference type="RefSeq" id="WP_338614626.1">
    <property type="nucleotide sequence ID" value="NZ_AP029022.1"/>
</dbReference>
<reference evidence="1 2" key="1">
    <citation type="journal article" date="2020" name="Microbes Environ.">
        <title>Synthetic bacterial community of duckweed: a simple and stable system to study plant-microbe interactions.</title>
        <authorList>
            <person name="Ishizawa H."/>
            <person name="Tada M."/>
            <person name="Kuroda M."/>
            <person name="Inoue D."/>
            <person name="Futamata H."/>
            <person name="Ike M."/>
        </authorList>
    </citation>
    <scope>NUCLEOTIDE SEQUENCE [LARGE SCALE GENOMIC DNA]</scope>
    <source>
        <strain evidence="1 2">DW100</strain>
    </source>
</reference>
<dbReference type="EMBL" id="AP029022">
    <property type="protein sequence ID" value="BEV03799.1"/>
    <property type="molecule type" value="Genomic_DNA"/>
</dbReference>
<protein>
    <submittedName>
        <fullName evidence="1">Helix-hairpin-helix domain-containing protein</fullName>
    </submittedName>
</protein>
<dbReference type="Proteomes" id="UP001380186">
    <property type="component" value="Chromosome"/>
</dbReference>
<proteinExistence type="predicted"/>